<evidence type="ECO:0000313" key="2">
    <source>
        <dbReference type="EMBL" id="CAJ1390391.1"/>
    </source>
</evidence>
<accession>A0AA36IM85</accession>
<keyword evidence="1" id="KW-0732">Signal</keyword>
<dbReference type="AlphaFoldDB" id="A0AA36IM85"/>
<organism evidence="2 3">
    <name type="scientific">Effrenium voratum</name>
    <dbReference type="NCBI Taxonomy" id="2562239"/>
    <lineage>
        <taxon>Eukaryota</taxon>
        <taxon>Sar</taxon>
        <taxon>Alveolata</taxon>
        <taxon>Dinophyceae</taxon>
        <taxon>Suessiales</taxon>
        <taxon>Symbiodiniaceae</taxon>
        <taxon>Effrenium</taxon>
    </lineage>
</organism>
<evidence type="ECO:0000313" key="3">
    <source>
        <dbReference type="Proteomes" id="UP001178507"/>
    </source>
</evidence>
<feature type="signal peptide" evidence="1">
    <location>
        <begin position="1"/>
        <end position="25"/>
    </location>
</feature>
<sequence>MGCGCFCRLVVLLLTALALLFGCLCVPQVERAYIKFVDTYTYGVPLAHLALVVLGQVPRIWQVGGPLGVGPVWNPWLVDATDAYSKGDGLMLFPNPDNIASSYMLARVTHEKVREVHHNPTAKRDISKFISVETATSPPGYFADGVLPTLLQLNTDDPKRYAHRDLLSATMPSIAQSPDHVPGFQAPPGVSAQDLVRDISLHLWLPLKMVTNLVQDVFAFNFFRHAFEVDLSHEELQMLKEWLSVHSRIIVGLSSISGGKRCAELAKVLEDKVAAGAFGQRLMKEAERRGMVGADRLRKVIFEFSFAGFGGDGPGGGLATMKLLRLLQSKPEKYVPMFKKDPEAFILEVIRTRGGGGAGMNPWIVESTQTHTLSTGRVVTETAGSHGATIALHANHDPAVFGGPKRDLDYALAFMPGRENADRFLSFVAEYGEIKKCPNVTGCAEAPRFCMGTFVLQRIMKQIGFFYIEGLESQGRQEM</sequence>
<evidence type="ECO:0000256" key="1">
    <source>
        <dbReference type="SAM" id="SignalP"/>
    </source>
</evidence>
<dbReference type="Proteomes" id="UP001178507">
    <property type="component" value="Unassembled WGS sequence"/>
</dbReference>
<name>A0AA36IM85_9DINO</name>
<reference evidence="2" key="1">
    <citation type="submission" date="2023-08" db="EMBL/GenBank/DDBJ databases">
        <authorList>
            <person name="Chen Y."/>
            <person name="Shah S."/>
            <person name="Dougan E. K."/>
            <person name="Thang M."/>
            <person name="Chan C."/>
        </authorList>
    </citation>
    <scope>NUCLEOTIDE SEQUENCE</scope>
</reference>
<protein>
    <recommendedName>
        <fullName evidence="4">Cytochrome P450</fullName>
    </recommendedName>
</protein>
<dbReference type="EMBL" id="CAUJNA010002066">
    <property type="protein sequence ID" value="CAJ1390391.1"/>
    <property type="molecule type" value="Genomic_DNA"/>
</dbReference>
<feature type="chain" id="PRO_5041260466" description="Cytochrome P450" evidence="1">
    <location>
        <begin position="26"/>
        <end position="479"/>
    </location>
</feature>
<keyword evidence="3" id="KW-1185">Reference proteome</keyword>
<proteinExistence type="predicted"/>
<evidence type="ECO:0008006" key="4">
    <source>
        <dbReference type="Google" id="ProtNLM"/>
    </source>
</evidence>
<gene>
    <name evidence="2" type="ORF">EVOR1521_LOCUS15832</name>
</gene>
<comment type="caution">
    <text evidence="2">The sequence shown here is derived from an EMBL/GenBank/DDBJ whole genome shotgun (WGS) entry which is preliminary data.</text>
</comment>